<accession>A0A5K7YYT3</accession>
<dbReference type="RefSeq" id="WP_155303820.1">
    <property type="nucleotide sequence ID" value="NZ_AP021875.1"/>
</dbReference>
<keyword evidence="1" id="KW-1133">Transmembrane helix</keyword>
<evidence type="ECO:0000313" key="3">
    <source>
        <dbReference type="Proteomes" id="UP000427769"/>
    </source>
</evidence>
<dbReference type="KEGG" id="dwd:DSCW_22590"/>
<evidence type="ECO:0000313" key="2">
    <source>
        <dbReference type="EMBL" id="BBO74842.1"/>
    </source>
</evidence>
<reference evidence="2 3" key="1">
    <citation type="submission" date="2019-11" db="EMBL/GenBank/DDBJ databases">
        <title>Comparative genomics of hydrocarbon-degrading Desulfosarcina strains.</title>
        <authorList>
            <person name="Watanabe M."/>
            <person name="Kojima H."/>
            <person name="Fukui M."/>
        </authorList>
    </citation>
    <scope>NUCLEOTIDE SEQUENCE [LARGE SCALE GENOMIC DNA]</scope>
    <source>
        <strain evidence="2 3">PP31</strain>
    </source>
</reference>
<gene>
    <name evidence="2" type="ORF">DSCW_22590</name>
</gene>
<keyword evidence="3" id="KW-1185">Reference proteome</keyword>
<dbReference type="Proteomes" id="UP000427769">
    <property type="component" value="Chromosome"/>
</dbReference>
<evidence type="ECO:0000256" key="1">
    <source>
        <dbReference type="SAM" id="Phobius"/>
    </source>
</evidence>
<protein>
    <submittedName>
        <fullName evidence="2">Uncharacterized protein</fullName>
    </submittedName>
</protein>
<proteinExistence type="predicted"/>
<feature type="transmembrane region" description="Helical" evidence="1">
    <location>
        <begin position="81"/>
        <end position="98"/>
    </location>
</feature>
<dbReference type="EMBL" id="AP021875">
    <property type="protein sequence ID" value="BBO74842.1"/>
    <property type="molecule type" value="Genomic_DNA"/>
</dbReference>
<keyword evidence="1" id="KW-0812">Transmembrane</keyword>
<name>A0A5K7YYT3_9BACT</name>
<sequence>MGWREKLKDEIKAMGIAASYFAAWIAAMLLIKTLILAEYRIAASNWSMIVVGALVLSKVVLILEHVSLGAWVRARPAWVDVLLRTVIYSLGVTVVLLLEKGFEARHEYGGFGPALRNLFRRADMYHVWVTIICLSGALLGYNLLSVVGRHLGAGGLVRIFRMPLPVEPESPNR</sequence>
<feature type="transmembrane region" description="Helical" evidence="1">
    <location>
        <begin position="43"/>
        <end position="61"/>
    </location>
</feature>
<dbReference type="OrthoDB" id="7067155at2"/>
<feature type="transmembrane region" description="Helical" evidence="1">
    <location>
        <begin position="12"/>
        <end position="31"/>
    </location>
</feature>
<feature type="transmembrane region" description="Helical" evidence="1">
    <location>
        <begin position="125"/>
        <end position="144"/>
    </location>
</feature>
<organism evidence="2 3">
    <name type="scientific">Desulfosarcina widdelii</name>
    <dbReference type="NCBI Taxonomy" id="947919"/>
    <lineage>
        <taxon>Bacteria</taxon>
        <taxon>Pseudomonadati</taxon>
        <taxon>Thermodesulfobacteriota</taxon>
        <taxon>Desulfobacteria</taxon>
        <taxon>Desulfobacterales</taxon>
        <taxon>Desulfosarcinaceae</taxon>
        <taxon>Desulfosarcina</taxon>
    </lineage>
</organism>
<keyword evidence="1" id="KW-0472">Membrane</keyword>
<dbReference type="AlphaFoldDB" id="A0A5K7YYT3"/>